<gene>
    <name evidence="2" type="ORF">LSALG_LOCUS39545</name>
</gene>
<accession>A0AA35ZXX3</accession>
<dbReference type="Gene3D" id="2.30.29.30">
    <property type="entry name" value="Pleckstrin-homology domain (PH domain)/Phosphotyrosine-binding domain (PTB)"/>
    <property type="match status" value="1"/>
</dbReference>
<dbReference type="GO" id="GO:0005654">
    <property type="term" value="C:nucleoplasm"/>
    <property type="evidence" value="ECO:0007669"/>
    <property type="project" value="TreeGrafter"/>
</dbReference>
<name>A0AA35ZXX3_LACSI</name>
<dbReference type="PANTHER" id="PTHR23318:SF0">
    <property type="entry name" value="SERINE_THREONINE-PROTEIN PHOSPHATASE 4 REGULATORY SUBUNIT 3"/>
    <property type="match status" value="1"/>
</dbReference>
<feature type="domain" description="PP4R3 EVH1-like" evidence="1">
    <location>
        <begin position="48"/>
        <end position="108"/>
    </location>
</feature>
<proteinExistence type="predicted"/>
<dbReference type="GO" id="GO:0072542">
    <property type="term" value="F:protein phosphatase activator activity"/>
    <property type="evidence" value="ECO:0007669"/>
    <property type="project" value="TreeGrafter"/>
</dbReference>
<evidence type="ECO:0000259" key="1">
    <source>
        <dbReference type="Pfam" id="PF22972"/>
    </source>
</evidence>
<dbReference type="AlphaFoldDB" id="A0AA35ZXX3"/>
<evidence type="ECO:0000313" key="2">
    <source>
        <dbReference type="EMBL" id="CAI9300950.1"/>
    </source>
</evidence>
<dbReference type="Proteomes" id="UP001177003">
    <property type="component" value="Chromosome 9"/>
</dbReference>
<dbReference type="EMBL" id="OX465085">
    <property type="protein sequence ID" value="CAI9300950.1"/>
    <property type="molecule type" value="Genomic_DNA"/>
</dbReference>
<dbReference type="Pfam" id="PF22972">
    <property type="entry name" value="EVH1_PP4R3"/>
    <property type="match status" value="1"/>
</dbReference>
<sequence length="167" mass="19338">MEKYIYTISMNEFASNYTPLNPDGFDAIKCKKIARHLYPHFLQQRSEELGLFVVDEEDNETLLMHRICSDDIYRKQEDTIHSWRDSEFSSEITLSFQETTWCSYIWYQFIPQTGEVQNPGAFIANTKIRMVASWEPIVLATIIIPSVFVARESSTTLGLGFRCGFLG</sequence>
<dbReference type="GO" id="GO:0030289">
    <property type="term" value="C:protein phosphatase 4 complex"/>
    <property type="evidence" value="ECO:0007669"/>
    <property type="project" value="TreeGrafter"/>
</dbReference>
<protein>
    <recommendedName>
        <fullName evidence="1">PP4R3 EVH1-like domain-containing protein</fullName>
    </recommendedName>
</protein>
<reference evidence="2" key="1">
    <citation type="submission" date="2023-04" db="EMBL/GenBank/DDBJ databases">
        <authorList>
            <person name="Vijverberg K."/>
            <person name="Xiong W."/>
            <person name="Schranz E."/>
        </authorList>
    </citation>
    <scope>NUCLEOTIDE SEQUENCE</scope>
</reference>
<dbReference type="InterPro" id="IPR011993">
    <property type="entry name" value="PH-like_dom_sf"/>
</dbReference>
<dbReference type="InterPro" id="IPR051137">
    <property type="entry name" value="PP4R3-like"/>
</dbReference>
<dbReference type="PANTHER" id="PTHR23318">
    <property type="entry name" value="ATP SYNTHASE GAMMA-RELATED"/>
    <property type="match status" value="1"/>
</dbReference>
<keyword evidence="3" id="KW-1185">Reference proteome</keyword>
<organism evidence="2 3">
    <name type="scientific">Lactuca saligna</name>
    <name type="common">Willowleaf lettuce</name>
    <dbReference type="NCBI Taxonomy" id="75948"/>
    <lineage>
        <taxon>Eukaryota</taxon>
        <taxon>Viridiplantae</taxon>
        <taxon>Streptophyta</taxon>
        <taxon>Embryophyta</taxon>
        <taxon>Tracheophyta</taxon>
        <taxon>Spermatophyta</taxon>
        <taxon>Magnoliopsida</taxon>
        <taxon>eudicotyledons</taxon>
        <taxon>Gunneridae</taxon>
        <taxon>Pentapetalae</taxon>
        <taxon>asterids</taxon>
        <taxon>campanulids</taxon>
        <taxon>Asterales</taxon>
        <taxon>Asteraceae</taxon>
        <taxon>Cichorioideae</taxon>
        <taxon>Cichorieae</taxon>
        <taxon>Lactucinae</taxon>
        <taxon>Lactuca</taxon>
    </lineage>
</organism>
<evidence type="ECO:0000313" key="3">
    <source>
        <dbReference type="Proteomes" id="UP001177003"/>
    </source>
</evidence>
<dbReference type="InterPro" id="IPR055236">
    <property type="entry name" value="EVH1_PP4R3"/>
</dbReference>